<dbReference type="GO" id="GO:0004519">
    <property type="term" value="F:endonuclease activity"/>
    <property type="evidence" value="ECO:0007669"/>
    <property type="project" value="UniProtKB-UniRule"/>
</dbReference>
<dbReference type="Gene3D" id="3.40.570.10">
    <property type="entry name" value="Extracellular Endonuclease, subunit A"/>
    <property type="match status" value="1"/>
</dbReference>
<dbReference type="GO" id="GO:0016787">
    <property type="term" value="F:hydrolase activity"/>
    <property type="evidence" value="ECO:0007669"/>
    <property type="project" value="UniProtKB-KW"/>
</dbReference>
<evidence type="ECO:0000313" key="13">
    <source>
        <dbReference type="EMBL" id="OQX09455.1"/>
    </source>
</evidence>
<dbReference type="InterPro" id="IPR018524">
    <property type="entry name" value="DNA/RNA_endonuclease_AS"/>
</dbReference>
<dbReference type="PANTHER" id="PTHR13966:SF5">
    <property type="entry name" value="ENDONUCLEASE G, MITOCHONDRIAL"/>
    <property type="match status" value="1"/>
</dbReference>
<reference evidence="13 14" key="1">
    <citation type="submission" date="2017-01" db="EMBL/GenBank/DDBJ databases">
        <title>Novel large sulfur bacteria in the metagenomes of groundwater-fed chemosynthetic microbial mats in the Lake Huron basin.</title>
        <authorList>
            <person name="Sharrar A.M."/>
            <person name="Flood B.E."/>
            <person name="Bailey J.V."/>
            <person name="Jones D.S."/>
            <person name="Biddanda B."/>
            <person name="Ruberg S.A."/>
            <person name="Marcus D.N."/>
            <person name="Dick G.J."/>
        </authorList>
    </citation>
    <scope>NUCLEOTIDE SEQUENCE [LARGE SCALE GENOMIC DNA]</scope>
    <source>
        <strain evidence="13">A8</strain>
    </source>
</reference>
<evidence type="ECO:0000256" key="4">
    <source>
        <dbReference type="ARBA" id="ARBA00022723"/>
    </source>
</evidence>
<comment type="caution">
    <text evidence="13">The sequence shown here is derived from an EMBL/GenBank/DDBJ whole genome shotgun (WGS) entry which is preliminary data.</text>
</comment>
<dbReference type="InterPro" id="IPR040255">
    <property type="entry name" value="Non-specific_endonuclease"/>
</dbReference>
<dbReference type="GO" id="GO:0046872">
    <property type="term" value="F:metal ion binding"/>
    <property type="evidence" value="ECO:0007669"/>
    <property type="project" value="UniProtKB-KW"/>
</dbReference>
<proteinExistence type="inferred from homology"/>
<accession>A0A1Y1QNB2</accession>
<evidence type="ECO:0000256" key="6">
    <source>
        <dbReference type="ARBA" id="ARBA00022801"/>
    </source>
</evidence>
<dbReference type="EMBL" id="MTEJ01000142">
    <property type="protein sequence ID" value="OQX09455.1"/>
    <property type="molecule type" value="Genomic_DNA"/>
</dbReference>
<evidence type="ECO:0000259" key="11">
    <source>
        <dbReference type="SMART" id="SM00477"/>
    </source>
</evidence>
<dbReference type="SMART" id="SM00477">
    <property type="entry name" value="NUC"/>
    <property type="match status" value="1"/>
</dbReference>
<feature type="domain" description="DNA/RNA non-specific endonuclease/pyrophosphatase/phosphodiesterase" evidence="12">
    <location>
        <begin position="70"/>
        <end position="258"/>
    </location>
</feature>
<feature type="domain" description="ENPP1-3/EXOG-like endonuclease/phosphodiesterase" evidence="11">
    <location>
        <begin position="71"/>
        <end position="258"/>
    </location>
</feature>
<comment type="cofactor">
    <cofactor evidence="1 10">
        <name>Mg(2+)</name>
        <dbReference type="ChEBI" id="CHEBI:18420"/>
    </cofactor>
</comment>
<dbReference type="InterPro" id="IPR001604">
    <property type="entry name" value="Endo_G_ENPP1-like_dom"/>
</dbReference>
<organism evidence="13 14">
    <name type="scientific">Thiothrix lacustris</name>
    <dbReference type="NCBI Taxonomy" id="525917"/>
    <lineage>
        <taxon>Bacteria</taxon>
        <taxon>Pseudomonadati</taxon>
        <taxon>Pseudomonadota</taxon>
        <taxon>Gammaproteobacteria</taxon>
        <taxon>Thiotrichales</taxon>
        <taxon>Thiotrichaceae</taxon>
        <taxon>Thiothrix</taxon>
    </lineage>
</organism>
<dbReference type="PROSITE" id="PS01070">
    <property type="entry name" value="NUCLEASE_NON_SPEC"/>
    <property type="match status" value="1"/>
</dbReference>
<protein>
    <recommendedName>
        <fullName evidence="10">Endonuclease</fullName>
        <ecNumber evidence="10">3.1.30.-</ecNumber>
    </recommendedName>
</protein>
<dbReference type="InterPro" id="IPR044925">
    <property type="entry name" value="His-Me_finger_sf"/>
</dbReference>
<dbReference type="Pfam" id="PF01223">
    <property type="entry name" value="Endonuclease_NS"/>
    <property type="match status" value="1"/>
</dbReference>
<keyword evidence="7" id="KW-0460">Magnesium</keyword>
<evidence type="ECO:0000256" key="2">
    <source>
        <dbReference type="ARBA" id="ARBA00010052"/>
    </source>
</evidence>
<dbReference type="GO" id="GO:0003676">
    <property type="term" value="F:nucleic acid binding"/>
    <property type="evidence" value="ECO:0007669"/>
    <property type="project" value="InterPro"/>
</dbReference>
<sequence>MGSGIMRLQPIIMLAAMVLMAGCVKDKDIENINSRKIESVAVSGCANSYVGGISPKLTNTKLEAKTQNICFTDYAVLHSGITKTPLWAAEHLTKRGLSKSVERDDDFHPELSLPKDQRADLEDYSGSGYDRGHLAPAADMTTDKAMRESFSLANMTPQLPAHNRGLWSSLEKKTRELATKRGELYVVSGAIFTGAAIKRINKRVFIPSSYFKAVYDPKTGESGAYLVPHDDSKDYETISIEELVKVAGIDPFPSLSASSKSKAMKLPTVGEK</sequence>
<evidence type="ECO:0000313" key="14">
    <source>
        <dbReference type="Proteomes" id="UP000192491"/>
    </source>
</evidence>
<evidence type="ECO:0000256" key="7">
    <source>
        <dbReference type="ARBA" id="ARBA00022842"/>
    </source>
</evidence>
<dbReference type="InterPro" id="IPR044929">
    <property type="entry name" value="DNA/RNA_non-sp_Endonuclease_sf"/>
</dbReference>
<keyword evidence="3 10" id="KW-0540">Nuclease</keyword>
<evidence type="ECO:0000256" key="5">
    <source>
        <dbReference type="ARBA" id="ARBA00022759"/>
    </source>
</evidence>
<evidence type="ECO:0000259" key="12">
    <source>
        <dbReference type="SMART" id="SM00892"/>
    </source>
</evidence>
<dbReference type="PANTHER" id="PTHR13966">
    <property type="entry name" value="ENDONUCLEASE RELATED"/>
    <property type="match status" value="1"/>
</dbReference>
<evidence type="ECO:0000256" key="3">
    <source>
        <dbReference type="ARBA" id="ARBA00022722"/>
    </source>
</evidence>
<dbReference type="EC" id="3.1.30.-" evidence="10"/>
<dbReference type="SMART" id="SM00892">
    <property type="entry name" value="Endonuclease_NS"/>
    <property type="match status" value="1"/>
</dbReference>
<keyword evidence="5 10" id="KW-0255">Endonuclease</keyword>
<name>A0A1Y1QNB2_9GAMM</name>
<evidence type="ECO:0000256" key="8">
    <source>
        <dbReference type="PIRSR" id="PIRSR640255-1"/>
    </source>
</evidence>
<keyword evidence="6 10" id="KW-0378">Hydrolase</keyword>
<gene>
    <name evidence="13" type="ORF">BWK73_22860</name>
</gene>
<evidence type="ECO:0000256" key="1">
    <source>
        <dbReference type="ARBA" id="ARBA00001946"/>
    </source>
</evidence>
<dbReference type="SUPFAM" id="SSF54060">
    <property type="entry name" value="His-Me finger endonucleases"/>
    <property type="match status" value="1"/>
</dbReference>
<evidence type="ECO:0000256" key="10">
    <source>
        <dbReference type="RuleBase" id="RU366055"/>
    </source>
</evidence>
<keyword evidence="4 9" id="KW-0479">Metal-binding</keyword>
<dbReference type="Proteomes" id="UP000192491">
    <property type="component" value="Unassembled WGS sequence"/>
</dbReference>
<comment type="similarity">
    <text evidence="2 10">Belongs to the DNA/RNA non-specific endonuclease family.</text>
</comment>
<feature type="active site" description="Proton acceptor" evidence="8">
    <location>
        <position position="133"/>
    </location>
</feature>
<dbReference type="InterPro" id="IPR020821">
    <property type="entry name" value="ENPP1-3/EXOG-like_nuc-like"/>
</dbReference>
<evidence type="ECO:0000256" key="9">
    <source>
        <dbReference type="PIRSR" id="PIRSR640255-2"/>
    </source>
</evidence>
<dbReference type="PROSITE" id="PS51257">
    <property type="entry name" value="PROKAR_LIPOPROTEIN"/>
    <property type="match status" value="1"/>
</dbReference>
<dbReference type="AlphaFoldDB" id="A0A1Y1QNB2"/>
<feature type="binding site" evidence="9">
    <location>
        <position position="163"/>
    </location>
    <ligand>
        <name>Mg(2+)</name>
        <dbReference type="ChEBI" id="CHEBI:18420"/>
        <note>catalytic</note>
    </ligand>
</feature>